<sequence>MKKSLKIFIPVISFFLIIILSLFLAANYLLKEALSPVHPNDAPDSDYYIGQPEKPAPDPSDTVETAAYNSFNASYAWLKENSIKCSTQSFDGLKLNAYLAKQKDECHNYIITVHGWKSKPKNISSYAEHFYQNKFNVLVPGMRGHGWSDGDFIDMGYFCKYDIKEWCSYITQNDPEARIALWGISMGGTTVMLTTGLELPQNILCAVEDCGYASAWDQLCYRLKIEYNLPAFPLMNMADSFIKSKYNFSLKDVDCLEALKKSRTPILFIHGLKDDFVPPDNLQRCYDAAACEKKLLEIPEAVHARSVFTDSEKYWSTVDAFLNKYFFPQEEITE</sequence>
<reference evidence="3 4" key="1">
    <citation type="submission" date="2020-08" db="EMBL/GenBank/DDBJ databases">
        <title>Genomic Encyclopedia of Type Strains, Phase IV (KMG-IV): sequencing the most valuable type-strain genomes for metagenomic binning, comparative biology and taxonomic classification.</title>
        <authorList>
            <person name="Goeker M."/>
        </authorList>
    </citation>
    <scope>NUCLEOTIDE SEQUENCE [LARGE SCALE GENOMIC DNA]</scope>
    <source>
        <strain evidence="3 4">DSM 103679</strain>
    </source>
</reference>
<dbReference type="EMBL" id="JACHFR010000002">
    <property type="protein sequence ID" value="MBB5218795.1"/>
    <property type="molecule type" value="Genomic_DNA"/>
</dbReference>
<evidence type="ECO:0000313" key="3">
    <source>
        <dbReference type="EMBL" id="MBB5218795.1"/>
    </source>
</evidence>
<gene>
    <name evidence="3" type="ORF">HNP77_001164</name>
</gene>
<dbReference type="AlphaFoldDB" id="A0A840SDG0"/>
<proteinExistence type="predicted"/>
<name>A0A840SDG0_9SPIR</name>
<evidence type="ECO:0000259" key="2">
    <source>
        <dbReference type="Pfam" id="PF12146"/>
    </source>
</evidence>
<dbReference type="Proteomes" id="UP000578697">
    <property type="component" value="Unassembled WGS sequence"/>
</dbReference>
<keyword evidence="4" id="KW-1185">Reference proteome</keyword>
<feature type="transmembrane region" description="Helical" evidence="1">
    <location>
        <begin position="7"/>
        <end position="30"/>
    </location>
</feature>
<dbReference type="Pfam" id="PF12146">
    <property type="entry name" value="Hydrolase_4"/>
    <property type="match status" value="1"/>
</dbReference>
<evidence type="ECO:0000313" key="4">
    <source>
        <dbReference type="Proteomes" id="UP000578697"/>
    </source>
</evidence>
<feature type="domain" description="Serine aminopeptidase S33" evidence="2">
    <location>
        <begin position="108"/>
        <end position="202"/>
    </location>
</feature>
<keyword evidence="1" id="KW-1133">Transmembrane helix</keyword>
<keyword evidence="1" id="KW-0472">Membrane</keyword>
<protein>
    <recommendedName>
        <fullName evidence="2">Serine aminopeptidase S33 domain-containing protein</fullName>
    </recommendedName>
</protein>
<keyword evidence="1" id="KW-0812">Transmembrane</keyword>
<dbReference type="Gene3D" id="3.40.50.1820">
    <property type="entry name" value="alpha/beta hydrolase"/>
    <property type="match status" value="1"/>
</dbReference>
<dbReference type="InterPro" id="IPR022742">
    <property type="entry name" value="Hydrolase_4"/>
</dbReference>
<dbReference type="InterPro" id="IPR029058">
    <property type="entry name" value="AB_hydrolase_fold"/>
</dbReference>
<accession>A0A840SDG0</accession>
<dbReference type="PANTHER" id="PTHR43358:SF4">
    <property type="entry name" value="ALPHA_BETA HYDROLASE FOLD-1 DOMAIN-CONTAINING PROTEIN"/>
    <property type="match status" value="1"/>
</dbReference>
<dbReference type="SUPFAM" id="SSF53474">
    <property type="entry name" value="alpha/beta-Hydrolases"/>
    <property type="match status" value="1"/>
</dbReference>
<comment type="caution">
    <text evidence="3">The sequence shown here is derived from an EMBL/GenBank/DDBJ whole genome shotgun (WGS) entry which is preliminary data.</text>
</comment>
<dbReference type="PANTHER" id="PTHR43358">
    <property type="entry name" value="ALPHA/BETA-HYDROLASE"/>
    <property type="match status" value="1"/>
</dbReference>
<dbReference type="RefSeq" id="WP_184652236.1">
    <property type="nucleotide sequence ID" value="NZ_JACHFR010000002.1"/>
</dbReference>
<dbReference type="InterPro" id="IPR052920">
    <property type="entry name" value="DNA-binding_regulatory"/>
</dbReference>
<organism evidence="3 4">
    <name type="scientific">Treponema rectale</name>
    <dbReference type="NCBI Taxonomy" id="744512"/>
    <lineage>
        <taxon>Bacteria</taxon>
        <taxon>Pseudomonadati</taxon>
        <taxon>Spirochaetota</taxon>
        <taxon>Spirochaetia</taxon>
        <taxon>Spirochaetales</taxon>
        <taxon>Treponemataceae</taxon>
        <taxon>Treponema</taxon>
    </lineage>
</organism>
<evidence type="ECO:0000256" key="1">
    <source>
        <dbReference type="SAM" id="Phobius"/>
    </source>
</evidence>